<evidence type="ECO:0000313" key="14">
    <source>
        <dbReference type="Proteomes" id="UP000007102"/>
    </source>
</evidence>
<comment type="similarity">
    <text evidence="3 11">Belongs to the NadD family.</text>
</comment>
<gene>
    <name evidence="11" type="primary">nadD</name>
    <name evidence="13" type="ordered locus">Dester_0124</name>
</gene>
<evidence type="ECO:0000256" key="11">
    <source>
        <dbReference type="HAMAP-Rule" id="MF_00244"/>
    </source>
</evidence>
<comment type="pathway">
    <text evidence="2 11">Cofactor biosynthesis; NAD(+) biosynthesis; deamido-NAD(+) from nicotinate D-ribonucleotide: step 1/1.</text>
</comment>
<dbReference type="InterPro" id="IPR004821">
    <property type="entry name" value="Cyt_trans-like"/>
</dbReference>
<comment type="catalytic activity">
    <reaction evidence="10 11">
        <text>nicotinate beta-D-ribonucleotide + ATP + H(+) = deamido-NAD(+) + diphosphate</text>
        <dbReference type="Rhea" id="RHEA:22860"/>
        <dbReference type="ChEBI" id="CHEBI:15378"/>
        <dbReference type="ChEBI" id="CHEBI:30616"/>
        <dbReference type="ChEBI" id="CHEBI:33019"/>
        <dbReference type="ChEBI" id="CHEBI:57502"/>
        <dbReference type="ChEBI" id="CHEBI:58437"/>
        <dbReference type="EC" id="2.7.7.18"/>
    </reaction>
</comment>
<dbReference type="Gene3D" id="3.40.50.620">
    <property type="entry name" value="HUPs"/>
    <property type="match status" value="1"/>
</dbReference>
<dbReference type="Pfam" id="PF01467">
    <property type="entry name" value="CTP_transf_like"/>
    <property type="match status" value="1"/>
</dbReference>
<evidence type="ECO:0000256" key="2">
    <source>
        <dbReference type="ARBA" id="ARBA00005019"/>
    </source>
</evidence>
<feature type="domain" description="Cytidyltransferase-like" evidence="12">
    <location>
        <begin position="4"/>
        <end position="186"/>
    </location>
</feature>
<dbReference type="InterPro" id="IPR014729">
    <property type="entry name" value="Rossmann-like_a/b/a_fold"/>
</dbReference>
<evidence type="ECO:0000256" key="1">
    <source>
        <dbReference type="ARBA" id="ARBA00002324"/>
    </source>
</evidence>
<dbReference type="KEGG" id="dte:Dester_0124"/>
<reference evidence="14" key="2">
    <citation type="submission" date="2011-02" db="EMBL/GenBank/DDBJ databases">
        <title>The complete genome of Desulfurobacterium thermolithotrophum DSM 11699.</title>
        <authorList>
            <consortium name="US DOE Joint Genome Institute (JGI-PGF)"/>
            <person name="Lucas S."/>
            <person name="Copeland A."/>
            <person name="Lapidus A."/>
            <person name="Bruce D."/>
            <person name="Goodwin L."/>
            <person name="Pitluck S."/>
            <person name="Kyrpides N."/>
            <person name="Mavromatis K."/>
            <person name="Pagani I."/>
            <person name="Ivanova N."/>
            <person name="Mikhailova N."/>
            <person name="Daligault H."/>
            <person name="Detter J.C."/>
            <person name="Tapia R."/>
            <person name="Han C."/>
            <person name="Land M."/>
            <person name="Hauser L."/>
            <person name="Markowitz V."/>
            <person name="Cheng J.-F."/>
            <person name="Hugenholtz P."/>
            <person name="Woyke T."/>
            <person name="Wu D."/>
            <person name="Spring S."/>
            <person name="Brambilla E."/>
            <person name="Klenk H.-P."/>
            <person name="Eisen J.A."/>
        </authorList>
    </citation>
    <scope>NUCLEOTIDE SEQUENCE [LARGE SCALE GENOMIC DNA]</scope>
    <source>
        <strain evidence="14">DSM 11699 / BSA</strain>
    </source>
</reference>
<keyword evidence="8 11" id="KW-0067">ATP-binding</keyword>
<evidence type="ECO:0000313" key="13">
    <source>
        <dbReference type="EMBL" id="ADY72782.1"/>
    </source>
</evidence>
<dbReference type="GO" id="GO:0009435">
    <property type="term" value="P:NAD+ biosynthetic process"/>
    <property type="evidence" value="ECO:0007669"/>
    <property type="project" value="UniProtKB-UniRule"/>
</dbReference>
<dbReference type="OrthoDB" id="5295945at2"/>
<dbReference type="GO" id="GO:0005524">
    <property type="term" value="F:ATP binding"/>
    <property type="evidence" value="ECO:0007669"/>
    <property type="project" value="UniProtKB-KW"/>
</dbReference>
<keyword evidence="5 11" id="KW-0808">Transferase</keyword>
<keyword evidence="9 11" id="KW-0520">NAD</keyword>
<dbReference type="HOGENOM" id="CLU_069765_3_1_0"/>
<evidence type="ECO:0000259" key="12">
    <source>
        <dbReference type="Pfam" id="PF01467"/>
    </source>
</evidence>
<accession>F0S0X8</accession>
<keyword evidence="6 11" id="KW-0548">Nucleotidyltransferase</keyword>
<dbReference type="AlphaFoldDB" id="F0S0X8"/>
<keyword evidence="7 11" id="KW-0547">Nucleotide-binding</keyword>
<dbReference type="eggNOG" id="COG1057">
    <property type="taxonomic scope" value="Bacteria"/>
</dbReference>
<dbReference type="STRING" id="868864.Dester_0124"/>
<sequence>MKALFGGSFNPVHIGHLIVARDILETFGFEEIIFVPAYLQPLKDKLFLPPELRLELLRISIEEEKGFSIWDYEIRKKGISYTVDTLREFWKIYKEKPIFIIGEDSFESFHLWKEPTEILKLAKIIVVKRPRYKIDVDKIAKKIGYSIKFSEVDKEKSVDSNVLNDIDILIYNGRLVEISSTEIRNRLKSNKSIRYLLPDKAEKSLRRWWKNAF</sequence>
<reference evidence="13 14" key="1">
    <citation type="journal article" date="2011" name="Stand. Genomic Sci.">
        <title>Complete genome sequence of the thermophilic sulfur-reducer Desulfurobacterium thermolithotrophum type strain (BSA(T)) from a deep-sea hydrothermal vent.</title>
        <authorList>
            <person name="Goker M."/>
            <person name="Daligault H."/>
            <person name="Mwirichia R."/>
            <person name="Lapidus A."/>
            <person name="Lucas S."/>
            <person name="Deshpande S."/>
            <person name="Pagani I."/>
            <person name="Tapia R."/>
            <person name="Cheng J.F."/>
            <person name="Goodwin L."/>
            <person name="Pitluck S."/>
            <person name="Liolios K."/>
            <person name="Ivanova N."/>
            <person name="Mavromatis K."/>
            <person name="Mikhailova N."/>
            <person name="Pati A."/>
            <person name="Chen A."/>
            <person name="Palaniappan K."/>
            <person name="Han C."/>
            <person name="Land M."/>
            <person name="Hauser L."/>
            <person name="Pan C."/>
            <person name="Brambilla E.M."/>
            <person name="Rohde M."/>
            <person name="Spring S."/>
            <person name="Sikorski J."/>
            <person name="Wirth R."/>
            <person name="Detter J.C."/>
            <person name="Woyke T."/>
            <person name="Bristow J."/>
            <person name="Eisen J.A."/>
            <person name="Markowitz V."/>
            <person name="Hugenholtz P."/>
            <person name="Kyrpides N.C."/>
            <person name="Klenk H.P."/>
        </authorList>
    </citation>
    <scope>NUCLEOTIDE SEQUENCE [LARGE SCALE GENOMIC DNA]</scope>
    <source>
        <strain evidence="14">DSM 11699 / BSA</strain>
    </source>
</reference>
<evidence type="ECO:0000256" key="7">
    <source>
        <dbReference type="ARBA" id="ARBA00022741"/>
    </source>
</evidence>
<dbReference type="UniPathway" id="UPA00253">
    <property type="reaction ID" value="UER00332"/>
</dbReference>
<dbReference type="Proteomes" id="UP000007102">
    <property type="component" value="Chromosome"/>
</dbReference>
<dbReference type="NCBIfam" id="TIGR00125">
    <property type="entry name" value="cyt_tran_rel"/>
    <property type="match status" value="1"/>
</dbReference>
<dbReference type="GO" id="GO:0004515">
    <property type="term" value="F:nicotinate-nucleotide adenylyltransferase activity"/>
    <property type="evidence" value="ECO:0007669"/>
    <property type="project" value="UniProtKB-UniRule"/>
</dbReference>
<name>F0S0X8_DESTD</name>
<dbReference type="EC" id="2.7.7.18" evidence="11"/>
<keyword evidence="4 11" id="KW-0662">Pyridine nucleotide biosynthesis</keyword>
<evidence type="ECO:0000256" key="6">
    <source>
        <dbReference type="ARBA" id="ARBA00022695"/>
    </source>
</evidence>
<evidence type="ECO:0000256" key="8">
    <source>
        <dbReference type="ARBA" id="ARBA00022840"/>
    </source>
</evidence>
<evidence type="ECO:0000256" key="3">
    <source>
        <dbReference type="ARBA" id="ARBA00009014"/>
    </source>
</evidence>
<dbReference type="PANTHER" id="PTHR39321:SF3">
    <property type="entry name" value="PHOSPHOPANTETHEINE ADENYLYLTRANSFERASE"/>
    <property type="match status" value="1"/>
</dbReference>
<dbReference type="CDD" id="cd02165">
    <property type="entry name" value="NMNAT"/>
    <property type="match status" value="1"/>
</dbReference>
<dbReference type="HAMAP" id="MF_00244">
    <property type="entry name" value="NaMN_adenylyltr"/>
    <property type="match status" value="1"/>
</dbReference>
<dbReference type="EMBL" id="CP002543">
    <property type="protein sequence ID" value="ADY72782.1"/>
    <property type="molecule type" value="Genomic_DNA"/>
</dbReference>
<protein>
    <recommendedName>
        <fullName evidence="11">Probable nicotinate-nucleotide adenylyltransferase</fullName>
        <ecNumber evidence="11">2.7.7.18</ecNumber>
    </recommendedName>
    <alternativeName>
        <fullName evidence="11">Deamido-NAD(+) diphosphorylase</fullName>
    </alternativeName>
    <alternativeName>
        <fullName evidence="11">Deamido-NAD(+) pyrophosphorylase</fullName>
    </alternativeName>
    <alternativeName>
        <fullName evidence="11">Nicotinate mononucleotide adenylyltransferase</fullName>
        <shortName evidence="11">NaMN adenylyltransferase</shortName>
    </alternativeName>
</protein>
<dbReference type="RefSeq" id="WP_013637742.1">
    <property type="nucleotide sequence ID" value="NC_015185.1"/>
</dbReference>
<dbReference type="NCBIfam" id="TIGR00482">
    <property type="entry name" value="nicotinate (nicotinamide) nucleotide adenylyltransferase"/>
    <property type="match status" value="1"/>
</dbReference>
<evidence type="ECO:0000256" key="10">
    <source>
        <dbReference type="ARBA" id="ARBA00048721"/>
    </source>
</evidence>
<dbReference type="InParanoid" id="F0S0X8"/>
<dbReference type="FunCoup" id="F0S0X8">
    <property type="interactions" value="270"/>
</dbReference>
<dbReference type="InterPro" id="IPR005248">
    <property type="entry name" value="NadD/NMNAT"/>
</dbReference>
<evidence type="ECO:0000256" key="5">
    <source>
        <dbReference type="ARBA" id="ARBA00022679"/>
    </source>
</evidence>
<evidence type="ECO:0000256" key="4">
    <source>
        <dbReference type="ARBA" id="ARBA00022642"/>
    </source>
</evidence>
<evidence type="ECO:0000256" key="9">
    <source>
        <dbReference type="ARBA" id="ARBA00023027"/>
    </source>
</evidence>
<dbReference type="PANTHER" id="PTHR39321">
    <property type="entry name" value="NICOTINATE-NUCLEOTIDE ADENYLYLTRANSFERASE-RELATED"/>
    <property type="match status" value="1"/>
</dbReference>
<organism evidence="13 14">
    <name type="scientific">Desulfurobacterium thermolithotrophum (strain DSM 11699 / BSA)</name>
    <dbReference type="NCBI Taxonomy" id="868864"/>
    <lineage>
        <taxon>Bacteria</taxon>
        <taxon>Pseudomonadati</taxon>
        <taxon>Aquificota</taxon>
        <taxon>Aquificia</taxon>
        <taxon>Desulfurobacteriales</taxon>
        <taxon>Desulfurobacteriaceae</taxon>
        <taxon>Desulfurobacterium</taxon>
    </lineage>
</organism>
<keyword evidence="14" id="KW-1185">Reference proteome</keyword>
<proteinExistence type="inferred from homology"/>
<dbReference type="SUPFAM" id="SSF52374">
    <property type="entry name" value="Nucleotidylyl transferase"/>
    <property type="match status" value="1"/>
</dbReference>
<comment type="function">
    <text evidence="1 11">Catalyzes the reversible adenylation of nicotinate mononucleotide (NaMN) to nicotinic acid adenine dinucleotide (NaAD).</text>
</comment>